<reference evidence="3" key="1">
    <citation type="submission" date="2022-01" db="EMBL/GenBank/DDBJ databases">
        <authorList>
            <person name="King R."/>
        </authorList>
    </citation>
    <scope>NUCLEOTIDE SEQUENCE</scope>
</reference>
<organism evidence="3 4">
    <name type="scientific">Psylliodes chrysocephalus</name>
    <dbReference type="NCBI Taxonomy" id="3402493"/>
    <lineage>
        <taxon>Eukaryota</taxon>
        <taxon>Metazoa</taxon>
        <taxon>Ecdysozoa</taxon>
        <taxon>Arthropoda</taxon>
        <taxon>Hexapoda</taxon>
        <taxon>Insecta</taxon>
        <taxon>Pterygota</taxon>
        <taxon>Neoptera</taxon>
        <taxon>Endopterygota</taxon>
        <taxon>Coleoptera</taxon>
        <taxon>Polyphaga</taxon>
        <taxon>Cucujiformia</taxon>
        <taxon>Chrysomeloidea</taxon>
        <taxon>Chrysomelidae</taxon>
        <taxon>Galerucinae</taxon>
        <taxon>Alticini</taxon>
        <taxon>Psylliodes</taxon>
    </lineage>
</organism>
<dbReference type="EMBL" id="OV651821">
    <property type="protein sequence ID" value="CAH1115037.1"/>
    <property type="molecule type" value="Genomic_DNA"/>
</dbReference>
<evidence type="ECO:0000313" key="3">
    <source>
        <dbReference type="EMBL" id="CAH1115037.1"/>
    </source>
</evidence>
<keyword evidence="2" id="KW-0732">Signal</keyword>
<dbReference type="OrthoDB" id="8195466at2759"/>
<evidence type="ECO:0000256" key="2">
    <source>
        <dbReference type="SAM" id="SignalP"/>
    </source>
</evidence>
<dbReference type="Proteomes" id="UP001153636">
    <property type="component" value="Chromosome 9"/>
</dbReference>
<evidence type="ECO:0000256" key="1">
    <source>
        <dbReference type="SAM" id="MobiDB-lite"/>
    </source>
</evidence>
<evidence type="ECO:0000313" key="4">
    <source>
        <dbReference type="Proteomes" id="UP001153636"/>
    </source>
</evidence>
<sequence length="106" mass="11965">MLRIILALSFCVVLVENHPTMYRMNDNKVLEPDLIPVSSTVIPLPVYKVSFGINVLSAKDEKLKRPEGPIELETVYTKKKPIPQPKTKPLSDVSSVKQVSEKQYQS</sequence>
<accession>A0A9P0D6B3</accession>
<proteinExistence type="predicted"/>
<dbReference type="AlphaFoldDB" id="A0A9P0D6B3"/>
<feature type="chain" id="PRO_5040182572" evidence="2">
    <location>
        <begin position="18"/>
        <end position="106"/>
    </location>
</feature>
<gene>
    <name evidence="3" type="ORF">PSYICH_LOCUS14941</name>
</gene>
<feature type="region of interest" description="Disordered" evidence="1">
    <location>
        <begin position="81"/>
        <end position="106"/>
    </location>
</feature>
<feature type="compositionally biased region" description="Polar residues" evidence="1">
    <location>
        <begin position="92"/>
        <end position="106"/>
    </location>
</feature>
<protein>
    <submittedName>
        <fullName evidence="3">Uncharacterized protein</fullName>
    </submittedName>
</protein>
<keyword evidence="4" id="KW-1185">Reference proteome</keyword>
<feature type="signal peptide" evidence="2">
    <location>
        <begin position="1"/>
        <end position="17"/>
    </location>
</feature>
<name>A0A9P0D6B3_9CUCU</name>